<feature type="transmembrane region" description="Helical" evidence="1">
    <location>
        <begin position="143"/>
        <end position="165"/>
    </location>
</feature>
<protein>
    <submittedName>
        <fullName evidence="2">ABC transporter permease</fullName>
    </submittedName>
</protein>
<keyword evidence="3" id="KW-1185">Reference proteome</keyword>
<gene>
    <name evidence="2" type="ORF">NE857_32740</name>
</gene>
<evidence type="ECO:0000313" key="2">
    <source>
        <dbReference type="EMBL" id="USY19939.1"/>
    </source>
</evidence>
<dbReference type="Pfam" id="PF12730">
    <property type="entry name" value="ABC2_membrane_4"/>
    <property type="match status" value="1"/>
</dbReference>
<keyword evidence="1" id="KW-1133">Transmembrane helix</keyword>
<reference evidence="2" key="1">
    <citation type="submission" date="2022-06" db="EMBL/GenBank/DDBJ databases">
        <authorList>
            <person name="Ping M."/>
        </authorList>
    </citation>
    <scope>NUCLEOTIDE SEQUENCE</scope>
    <source>
        <strain evidence="2">JCM11759T</strain>
    </source>
</reference>
<evidence type="ECO:0000256" key="1">
    <source>
        <dbReference type="SAM" id="Phobius"/>
    </source>
</evidence>
<dbReference type="RefSeq" id="WP_254419083.1">
    <property type="nucleotide sequence ID" value="NZ_BAAAJB010000018.1"/>
</dbReference>
<feature type="transmembrane region" description="Helical" evidence="1">
    <location>
        <begin position="18"/>
        <end position="37"/>
    </location>
</feature>
<evidence type="ECO:0000313" key="3">
    <source>
        <dbReference type="Proteomes" id="UP001055940"/>
    </source>
</evidence>
<feature type="transmembrane region" description="Helical" evidence="1">
    <location>
        <begin position="216"/>
        <end position="236"/>
    </location>
</feature>
<feature type="transmembrane region" description="Helical" evidence="1">
    <location>
        <begin position="57"/>
        <end position="78"/>
    </location>
</feature>
<keyword evidence="1" id="KW-0472">Membrane</keyword>
<organism evidence="2 3">
    <name type="scientific">Nocardiopsis exhalans</name>
    <dbReference type="NCBI Taxonomy" id="163604"/>
    <lineage>
        <taxon>Bacteria</taxon>
        <taxon>Bacillati</taxon>
        <taxon>Actinomycetota</taxon>
        <taxon>Actinomycetes</taxon>
        <taxon>Streptosporangiales</taxon>
        <taxon>Nocardiopsidaceae</taxon>
        <taxon>Nocardiopsis</taxon>
    </lineage>
</organism>
<feature type="transmembrane region" description="Helical" evidence="1">
    <location>
        <begin position="172"/>
        <end position="190"/>
    </location>
</feature>
<keyword evidence="1" id="KW-0812">Transmembrane</keyword>
<dbReference type="EMBL" id="CP099837">
    <property type="protein sequence ID" value="USY19939.1"/>
    <property type="molecule type" value="Genomic_DNA"/>
</dbReference>
<sequence>MLNVIAAEARKLTGTPTWIYVLLGGLALGVSASYGFSAEVENGSALPTEATATVTESVIRAWMMMHLFASILGAVMITREYNSGTISRSVLLSGGRNRLFAAKAIVGTGAGVVLGAATAGLALASPYLFMPLNGMTPEMTTAAYQTALGVFAVTALAAPFGVFLGLLIRNQVAAVLVLALVTVGLEPYLLRAIPEVAKYTMSIAMSSVYLDGKPELLAVPAALAVIAGWLAVTGLASNRLLATRDVA</sequence>
<feature type="transmembrane region" description="Helical" evidence="1">
    <location>
        <begin position="99"/>
        <end position="123"/>
    </location>
</feature>
<name>A0ABY5D6D6_9ACTN</name>
<proteinExistence type="predicted"/>
<dbReference type="Proteomes" id="UP001055940">
    <property type="component" value="Chromosome"/>
</dbReference>
<accession>A0ABY5D6D6</accession>